<dbReference type="Proteomes" id="UP001501461">
    <property type="component" value="Unassembled WGS sequence"/>
</dbReference>
<organism evidence="4 5">
    <name type="scientific">Yaniella flava</name>
    <dbReference type="NCBI Taxonomy" id="287930"/>
    <lineage>
        <taxon>Bacteria</taxon>
        <taxon>Bacillati</taxon>
        <taxon>Actinomycetota</taxon>
        <taxon>Actinomycetes</taxon>
        <taxon>Micrococcales</taxon>
        <taxon>Micrococcaceae</taxon>
        <taxon>Yaniella</taxon>
    </lineage>
</organism>
<evidence type="ECO:0000313" key="5">
    <source>
        <dbReference type="Proteomes" id="UP001501461"/>
    </source>
</evidence>
<dbReference type="InterPro" id="IPR049790">
    <property type="entry name" value="Rv3655c/TadE"/>
</dbReference>
<evidence type="ECO:0000313" key="4">
    <source>
        <dbReference type="EMBL" id="GAA2039278.1"/>
    </source>
</evidence>
<dbReference type="EMBL" id="BAAAMN010000041">
    <property type="protein sequence ID" value="GAA2039278.1"/>
    <property type="molecule type" value="Genomic_DNA"/>
</dbReference>
<dbReference type="NCBIfam" id="NF041390">
    <property type="entry name" value="TadE_Rv3655c"/>
    <property type="match status" value="1"/>
</dbReference>
<dbReference type="RefSeq" id="WP_343958119.1">
    <property type="nucleotide sequence ID" value="NZ_BAAAMN010000041.1"/>
</dbReference>
<sequence>MRTRNSSSAGSVTAEFAVILPVVVLIIAMLVNVVVMGMHQSKLHQAASVAARQLARGEEQGSIDTSVSHMTSTQTQVSTSVSGQWATVELSSPVPGPLGLIPSIELTAEAKAPNQWTVEP</sequence>
<gene>
    <name evidence="4" type="ORF">GCM10009720_19760</name>
</gene>
<reference evidence="5" key="1">
    <citation type="journal article" date="2019" name="Int. J. Syst. Evol. Microbiol.">
        <title>The Global Catalogue of Microorganisms (GCM) 10K type strain sequencing project: providing services to taxonomists for standard genome sequencing and annotation.</title>
        <authorList>
            <consortium name="The Broad Institute Genomics Platform"/>
            <consortium name="The Broad Institute Genome Sequencing Center for Infectious Disease"/>
            <person name="Wu L."/>
            <person name="Ma J."/>
        </authorList>
    </citation>
    <scope>NUCLEOTIDE SEQUENCE [LARGE SCALE GENOMIC DNA]</scope>
    <source>
        <strain evidence="5">JCM 13595</strain>
    </source>
</reference>
<keyword evidence="2" id="KW-0472">Membrane</keyword>
<keyword evidence="2" id="KW-0812">Transmembrane</keyword>
<keyword evidence="5" id="KW-1185">Reference proteome</keyword>
<name>A0ABP5G2V2_9MICC</name>
<accession>A0ABP5G2V2</accession>
<dbReference type="InterPro" id="IPR012495">
    <property type="entry name" value="TadE-like_dom"/>
</dbReference>
<evidence type="ECO:0000256" key="2">
    <source>
        <dbReference type="SAM" id="Phobius"/>
    </source>
</evidence>
<feature type="compositionally biased region" description="Low complexity" evidence="1">
    <location>
        <begin position="65"/>
        <end position="78"/>
    </location>
</feature>
<protein>
    <submittedName>
        <fullName evidence="4">TadE family type IV pilus minor pilin</fullName>
    </submittedName>
</protein>
<dbReference type="Pfam" id="PF07811">
    <property type="entry name" value="TadE"/>
    <property type="match status" value="1"/>
</dbReference>
<comment type="caution">
    <text evidence="4">The sequence shown here is derived from an EMBL/GenBank/DDBJ whole genome shotgun (WGS) entry which is preliminary data.</text>
</comment>
<keyword evidence="2" id="KW-1133">Transmembrane helix</keyword>
<feature type="region of interest" description="Disordered" evidence="1">
    <location>
        <begin position="58"/>
        <end position="78"/>
    </location>
</feature>
<evidence type="ECO:0000256" key="1">
    <source>
        <dbReference type="SAM" id="MobiDB-lite"/>
    </source>
</evidence>
<feature type="transmembrane region" description="Helical" evidence="2">
    <location>
        <begin position="12"/>
        <end position="35"/>
    </location>
</feature>
<feature type="domain" description="TadE-like" evidence="3">
    <location>
        <begin position="10"/>
        <end position="52"/>
    </location>
</feature>
<proteinExistence type="predicted"/>
<evidence type="ECO:0000259" key="3">
    <source>
        <dbReference type="Pfam" id="PF07811"/>
    </source>
</evidence>